<dbReference type="PANTHER" id="PTHR10815:SF5">
    <property type="entry name" value="METHYLATED-DNA--PROTEIN-CYSTEINE METHYLTRANSFERASE"/>
    <property type="match status" value="1"/>
</dbReference>
<evidence type="ECO:0000256" key="8">
    <source>
        <dbReference type="ARBA" id="ARBA00049348"/>
    </source>
</evidence>
<comment type="catalytic activity">
    <reaction evidence="1 9">
        <text>a 4-O-methyl-thymidine in DNA + L-cysteinyl-[protein] = a thymidine in DNA + S-methyl-L-cysteinyl-[protein]</text>
        <dbReference type="Rhea" id="RHEA:53428"/>
        <dbReference type="Rhea" id="RHEA-COMP:10131"/>
        <dbReference type="Rhea" id="RHEA-COMP:10132"/>
        <dbReference type="Rhea" id="RHEA-COMP:13555"/>
        <dbReference type="Rhea" id="RHEA-COMP:13556"/>
        <dbReference type="ChEBI" id="CHEBI:29950"/>
        <dbReference type="ChEBI" id="CHEBI:82612"/>
        <dbReference type="ChEBI" id="CHEBI:137386"/>
        <dbReference type="ChEBI" id="CHEBI:137387"/>
        <dbReference type="EC" id="2.1.1.63"/>
    </reaction>
</comment>
<feature type="domain" description="Methylguanine DNA methyltransferase ribonuclease-like" evidence="11">
    <location>
        <begin position="5"/>
        <end position="74"/>
    </location>
</feature>
<dbReference type="GO" id="GO:0005737">
    <property type="term" value="C:cytoplasm"/>
    <property type="evidence" value="ECO:0007669"/>
    <property type="project" value="UniProtKB-SubCell"/>
</dbReference>
<evidence type="ECO:0000256" key="5">
    <source>
        <dbReference type="ARBA" id="ARBA00022679"/>
    </source>
</evidence>
<reference evidence="12" key="1">
    <citation type="submission" date="2024-07" db="EMBL/GenBank/DDBJ databases">
        <title>Genome Analysis of a Potential Novel Vibrio Species Secreting pH- and Thermo-stable Alginate Lyase and its Application in Producing Alginate Oligosaccharides.</title>
        <authorList>
            <person name="Huang H."/>
            <person name="Bao K."/>
        </authorList>
    </citation>
    <scope>NUCLEOTIDE SEQUENCE</scope>
    <source>
        <strain evidence="12">HB236076</strain>
    </source>
</reference>
<organism evidence="12">
    <name type="scientific">Vibrio sp. HB236076</name>
    <dbReference type="NCBI Taxonomy" id="3232307"/>
    <lineage>
        <taxon>Bacteria</taxon>
        <taxon>Pseudomonadati</taxon>
        <taxon>Pseudomonadota</taxon>
        <taxon>Gammaproteobacteria</taxon>
        <taxon>Vibrionales</taxon>
        <taxon>Vibrionaceae</taxon>
        <taxon>Vibrio</taxon>
    </lineage>
</organism>
<keyword evidence="6 9" id="KW-0227">DNA damage</keyword>
<gene>
    <name evidence="12" type="ORF">AB0763_00260</name>
</gene>
<accession>A0AB39HDH1</accession>
<evidence type="ECO:0000256" key="1">
    <source>
        <dbReference type="ARBA" id="ARBA00001286"/>
    </source>
</evidence>
<protein>
    <recommendedName>
        <fullName evidence="9">Methylated-DNA--protein-cysteine methyltransferase</fullName>
        <ecNumber evidence="9">2.1.1.63</ecNumber>
    </recommendedName>
    <alternativeName>
        <fullName evidence="9">6-O-methylguanine-DNA methyltransferase</fullName>
        <shortName evidence="9">MGMT</shortName>
    </alternativeName>
    <alternativeName>
        <fullName evidence="9">O-6-methylguanine-DNA-alkyltransferase</fullName>
    </alternativeName>
</protein>
<dbReference type="InterPro" id="IPR001497">
    <property type="entry name" value="MethylDNA_cys_MeTrfase_AS"/>
</dbReference>
<dbReference type="InterPro" id="IPR036217">
    <property type="entry name" value="MethylDNA_cys_MeTrfase_DNAb"/>
</dbReference>
<dbReference type="InterPro" id="IPR036631">
    <property type="entry name" value="MGMT_N_sf"/>
</dbReference>
<evidence type="ECO:0000259" key="10">
    <source>
        <dbReference type="Pfam" id="PF01035"/>
    </source>
</evidence>
<evidence type="ECO:0000256" key="7">
    <source>
        <dbReference type="ARBA" id="ARBA00023204"/>
    </source>
</evidence>
<dbReference type="EMBL" id="CP162601">
    <property type="protein sequence ID" value="XDK25123.1"/>
    <property type="molecule type" value="Genomic_DNA"/>
</dbReference>
<dbReference type="GO" id="GO:0003908">
    <property type="term" value="F:methylated-DNA-[protein]-cysteine S-methyltransferase activity"/>
    <property type="evidence" value="ECO:0007669"/>
    <property type="project" value="UniProtKB-UniRule"/>
</dbReference>
<evidence type="ECO:0000256" key="2">
    <source>
        <dbReference type="ARBA" id="ARBA00008711"/>
    </source>
</evidence>
<dbReference type="PANTHER" id="PTHR10815">
    <property type="entry name" value="METHYLATED-DNA--PROTEIN-CYSTEINE METHYLTRANSFERASE"/>
    <property type="match status" value="1"/>
</dbReference>
<dbReference type="RefSeq" id="WP_306101782.1">
    <property type="nucleotide sequence ID" value="NZ_CP162601.1"/>
</dbReference>
<dbReference type="KEGG" id="vih:AB0763_00260"/>
<evidence type="ECO:0000256" key="6">
    <source>
        <dbReference type="ARBA" id="ARBA00022763"/>
    </source>
</evidence>
<dbReference type="CDD" id="cd06445">
    <property type="entry name" value="ATase"/>
    <property type="match status" value="1"/>
</dbReference>
<dbReference type="HAMAP" id="MF_00772">
    <property type="entry name" value="OGT"/>
    <property type="match status" value="1"/>
</dbReference>
<evidence type="ECO:0000259" key="11">
    <source>
        <dbReference type="Pfam" id="PF02870"/>
    </source>
</evidence>
<dbReference type="SUPFAM" id="SSF46767">
    <property type="entry name" value="Methylated DNA-protein cysteine methyltransferase, C-terminal domain"/>
    <property type="match status" value="1"/>
</dbReference>
<dbReference type="GO" id="GO:0006307">
    <property type="term" value="P:DNA alkylation repair"/>
    <property type="evidence" value="ECO:0007669"/>
    <property type="project" value="UniProtKB-UniRule"/>
</dbReference>
<proteinExistence type="inferred from homology"/>
<dbReference type="Pfam" id="PF02870">
    <property type="entry name" value="Methyltransf_1N"/>
    <property type="match status" value="1"/>
</dbReference>
<comment type="subcellular location">
    <subcellularLocation>
        <location evidence="9">Cytoplasm</location>
    </subcellularLocation>
</comment>
<comment type="miscellaneous">
    <text evidence="9">This enzyme catalyzes only one turnover and therefore is not strictly catalytic. According to one definition, an enzyme is a biocatalyst that acts repeatedly and over many reaction cycles.</text>
</comment>
<dbReference type="Gene3D" id="3.30.160.70">
    <property type="entry name" value="Methylated DNA-protein cysteine methyltransferase domain"/>
    <property type="match status" value="1"/>
</dbReference>
<evidence type="ECO:0000313" key="12">
    <source>
        <dbReference type="EMBL" id="XDK25123.1"/>
    </source>
</evidence>
<dbReference type="InterPro" id="IPR023546">
    <property type="entry name" value="MGMT"/>
</dbReference>
<evidence type="ECO:0000256" key="9">
    <source>
        <dbReference type="HAMAP-Rule" id="MF_00772"/>
    </source>
</evidence>
<dbReference type="InterPro" id="IPR008332">
    <property type="entry name" value="MethylG_MeTrfase_N"/>
</dbReference>
<comment type="function">
    <text evidence="9">Involved in the cellular defense against the biological effects of O6-methylguanine (O6-MeG) and O4-methylthymine (O4-MeT) in DNA. Repairs the methylated nucleobase in DNA by stoichiometrically transferring the methyl group to a cysteine residue in the enzyme. This is a suicide reaction: the enzyme is irreversibly inactivated.</text>
</comment>
<dbReference type="InterPro" id="IPR014048">
    <property type="entry name" value="MethylDNA_cys_MeTrfase_DNA-bd"/>
</dbReference>
<dbReference type="AlphaFoldDB" id="A0AB39HDH1"/>
<dbReference type="Gene3D" id="1.10.10.10">
    <property type="entry name" value="Winged helix-like DNA-binding domain superfamily/Winged helix DNA-binding domain"/>
    <property type="match status" value="1"/>
</dbReference>
<dbReference type="Pfam" id="PF01035">
    <property type="entry name" value="DNA_binding_1"/>
    <property type="match status" value="1"/>
</dbReference>
<dbReference type="FunFam" id="1.10.10.10:FF:000214">
    <property type="entry name" value="Methylated-DNA--protein-cysteine methyltransferase"/>
    <property type="match status" value="1"/>
</dbReference>
<evidence type="ECO:0000256" key="4">
    <source>
        <dbReference type="ARBA" id="ARBA00022603"/>
    </source>
</evidence>
<feature type="active site" description="Nucleophile; methyl group acceptor" evidence="9">
    <location>
        <position position="129"/>
    </location>
</feature>
<evidence type="ECO:0000256" key="3">
    <source>
        <dbReference type="ARBA" id="ARBA00022490"/>
    </source>
</evidence>
<dbReference type="PROSITE" id="PS00374">
    <property type="entry name" value="MGMT"/>
    <property type="match status" value="1"/>
</dbReference>
<dbReference type="GO" id="GO:0032259">
    <property type="term" value="P:methylation"/>
    <property type="evidence" value="ECO:0007669"/>
    <property type="project" value="UniProtKB-KW"/>
</dbReference>
<dbReference type="InterPro" id="IPR036388">
    <property type="entry name" value="WH-like_DNA-bd_sf"/>
</dbReference>
<dbReference type="NCBIfam" id="TIGR00589">
    <property type="entry name" value="ogt"/>
    <property type="match status" value="1"/>
</dbReference>
<dbReference type="SUPFAM" id="SSF53155">
    <property type="entry name" value="Methylated DNA-protein cysteine methyltransferase domain"/>
    <property type="match status" value="1"/>
</dbReference>
<feature type="domain" description="Methylated-DNA-[protein]-cysteine S-methyltransferase DNA binding" evidence="10">
    <location>
        <begin position="78"/>
        <end position="158"/>
    </location>
</feature>
<dbReference type="EC" id="2.1.1.63" evidence="9"/>
<sequence length="163" mass="18286">MTHFYYHQFDSPLGRVTMQTSQQGLTGIWFTTHTTQPDELGTWAQEHPLLQEAQRQLTEYFTGQRHQFDLPFDLHGTDFQLAVWQGLQRIPYGQSWSYQQLATAIGRPKAVRAVGAANGKNPLSIVIPCHRVIGTTGKLTGYAGGLTRKKALLELEGIAFIES</sequence>
<keyword evidence="4 9" id="KW-0489">Methyltransferase</keyword>
<keyword evidence="7 9" id="KW-0234">DNA repair</keyword>
<comment type="catalytic activity">
    <reaction evidence="8 9">
        <text>a 6-O-methyl-2'-deoxyguanosine in DNA + L-cysteinyl-[protein] = S-methyl-L-cysteinyl-[protein] + a 2'-deoxyguanosine in DNA</text>
        <dbReference type="Rhea" id="RHEA:24000"/>
        <dbReference type="Rhea" id="RHEA-COMP:10131"/>
        <dbReference type="Rhea" id="RHEA-COMP:10132"/>
        <dbReference type="Rhea" id="RHEA-COMP:11367"/>
        <dbReference type="Rhea" id="RHEA-COMP:11368"/>
        <dbReference type="ChEBI" id="CHEBI:29950"/>
        <dbReference type="ChEBI" id="CHEBI:82612"/>
        <dbReference type="ChEBI" id="CHEBI:85445"/>
        <dbReference type="ChEBI" id="CHEBI:85448"/>
        <dbReference type="EC" id="2.1.1.63"/>
    </reaction>
</comment>
<keyword evidence="5 9" id="KW-0808">Transferase</keyword>
<keyword evidence="3 9" id="KW-0963">Cytoplasm</keyword>
<comment type="similarity">
    <text evidence="2 9">Belongs to the MGMT family.</text>
</comment>
<name>A0AB39HDH1_9VIBR</name>